<name>A0A1I0CEE0_9BACT</name>
<protein>
    <recommendedName>
        <fullName evidence="4">BNR repeat-like domain-containing protein</fullName>
    </recommendedName>
</protein>
<dbReference type="EMBL" id="FOIJ01000002">
    <property type="protein sequence ID" value="SET17294.1"/>
    <property type="molecule type" value="Genomic_DNA"/>
</dbReference>
<evidence type="ECO:0008006" key="4">
    <source>
        <dbReference type="Google" id="ProtNLM"/>
    </source>
</evidence>
<gene>
    <name evidence="2" type="ORF">SAMN05443639_10265</name>
</gene>
<feature type="chain" id="PRO_5011560107" description="BNR repeat-like domain-containing protein" evidence="1">
    <location>
        <begin position="28"/>
        <end position="340"/>
    </location>
</feature>
<keyword evidence="1" id="KW-0732">Signal</keyword>
<proteinExistence type="predicted"/>
<evidence type="ECO:0000313" key="3">
    <source>
        <dbReference type="Proteomes" id="UP000199181"/>
    </source>
</evidence>
<dbReference type="AlphaFoldDB" id="A0A1I0CEE0"/>
<dbReference type="RefSeq" id="WP_245767153.1">
    <property type="nucleotide sequence ID" value="NZ_FOIJ01000002.1"/>
</dbReference>
<dbReference type="InterPro" id="IPR036278">
    <property type="entry name" value="Sialidase_sf"/>
</dbReference>
<dbReference type="SUPFAM" id="SSF50939">
    <property type="entry name" value="Sialidases"/>
    <property type="match status" value="1"/>
</dbReference>
<keyword evidence="3" id="KW-1185">Reference proteome</keyword>
<evidence type="ECO:0000313" key="2">
    <source>
        <dbReference type="EMBL" id="SET17294.1"/>
    </source>
</evidence>
<accession>A0A1I0CEE0</accession>
<feature type="signal peptide" evidence="1">
    <location>
        <begin position="1"/>
        <end position="27"/>
    </location>
</feature>
<organism evidence="2 3">
    <name type="scientific">Stigmatella erecta</name>
    <dbReference type="NCBI Taxonomy" id="83460"/>
    <lineage>
        <taxon>Bacteria</taxon>
        <taxon>Pseudomonadati</taxon>
        <taxon>Myxococcota</taxon>
        <taxon>Myxococcia</taxon>
        <taxon>Myxococcales</taxon>
        <taxon>Cystobacterineae</taxon>
        <taxon>Archangiaceae</taxon>
        <taxon>Stigmatella</taxon>
    </lineage>
</organism>
<reference evidence="3" key="1">
    <citation type="submission" date="2016-10" db="EMBL/GenBank/DDBJ databases">
        <authorList>
            <person name="Varghese N."/>
            <person name="Submissions S."/>
        </authorList>
    </citation>
    <scope>NUCLEOTIDE SEQUENCE [LARGE SCALE GENOMIC DNA]</scope>
    <source>
        <strain evidence="3">DSM 16858</strain>
    </source>
</reference>
<dbReference type="Proteomes" id="UP000199181">
    <property type="component" value="Unassembled WGS sequence"/>
</dbReference>
<evidence type="ECO:0000256" key="1">
    <source>
        <dbReference type="SAM" id="SignalP"/>
    </source>
</evidence>
<sequence>MNAMGAFSKLGALCAGAMVLTAMPAWAQKEELWLDSQSGTPVGSQRVLTRGRPYFVTMKGTYSPWKTFAPLGTKSGKPEATPMFTSPKGANKEVGADPEFIFAWPQGSSLEKSPEPAPLRNPTVQVSLDGGKTWKHPASTAAFDAAGHEYNYELMGDDAALQVRLVDSPASDNYGRLQLVVQPAEELWLDSQSGTPLRSEMVLQKGKPYRVTMKGTYSAWKDFSAPGAKSGAPEPAPMFASPKGANRQVGIDPEFVFAWPQGSSLEKGSEPSPRRHSTIEVSVDGGKTWKHPATPAAFNTPGHQYTYEVMGDGNALQVRLLDKPYSDNSGRVQIFLLPGA</sequence>